<protein>
    <recommendedName>
        <fullName evidence="5">Phosphoribosylaminoimidazole-succinocarboxamide synthase</fullName>
    </recommendedName>
</protein>
<feature type="compositionally biased region" description="Low complexity" evidence="1">
    <location>
        <begin position="117"/>
        <end position="133"/>
    </location>
</feature>
<feature type="transmembrane region" description="Helical" evidence="2">
    <location>
        <begin position="693"/>
        <end position="711"/>
    </location>
</feature>
<keyword evidence="2" id="KW-0472">Membrane</keyword>
<feature type="compositionally biased region" description="Low complexity" evidence="1">
    <location>
        <begin position="252"/>
        <end position="261"/>
    </location>
</feature>
<evidence type="ECO:0000313" key="3">
    <source>
        <dbReference type="EMBL" id="KAK5692139.1"/>
    </source>
</evidence>
<name>A0AAN7ZW45_9PEZI</name>
<feature type="transmembrane region" description="Helical" evidence="2">
    <location>
        <begin position="491"/>
        <end position="514"/>
    </location>
</feature>
<feature type="transmembrane region" description="Helical" evidence="2">
    <location>
        <begin position="646"/>
        <end position="666"/>
    </location>
</feature>
<dbReference type="AlphaFoldDB" id="A0AAN7ZW45"/>
<feature type="region of interest" description="Disordered" evidence="1">
    <location>
        <begin position="232"/>
        <end position="261"/>
    </location>
</feature>
<evidence type="ECO:0000256" key="2">
    <source>
        <dbReference type="SAM" id="Phobius"/>
    </source>
</evidence>
<gene>
    <name evidence="3" type="ORF">LTR97_011313</name>
</gene>
<feature type="compositionally biased region" description="Polar residues" evidence="1">
    <location>
        <begin position="57"/>
        <end position="71"/>
    </location>
</feature>
<proteinExistence type="predicted"/>
<feature type="region of interest" description="Disordered" evidence="1">
    <location>
        <begin position="40"/>
        <end position="133"/>
    </location>
</feature>
<dbReference type="Pfam" id="PF11915">
    <property type="entry name" value="DUF3433"/>
    <property type="match status" value="2"/>
</dbReference>
<evidence type="ECO:0000256" key="1">
    <source>
        <dbReference type="SAM" id="MobiDB-lite"/>
    </source>
</evidence>
<evidence type="ECO:0000313" key="4">
    <source>
        <dbReference type="Proteomes" id="UP001310594"/>
    </source>
</evidence>
<dbReference type="Proteomes" id="UP001310594">
    <property type="component" value="Unassembled WGS sequence"/>
</dbReference>
<sequence length="943" mass="104131">MSHLTPTEPSAPFLKHTNVSSPSVVTKPSLQSVTASEDYYSLSNSGSSTYSGEQIAATRSTNTIHRYQTPPSRYRTPLQSRDYLPLSREADETGDAEQEPEFRKTPIRGQGRRRQSVGESSVAGAAAPAFGASGVRRKPVPSVVMEGDEWRRSQQSGPIDPAMARSSVAMDMAKEQSPPTPDVDDTPYIRFALDQLTRDEEVRGSRRYRGLGSGVDGNFPYLAPALAVPAAAAAKDEEARREQPPRQPLPQPGTQQQWQGPPILGTAAILPAAMQQKSQYEEPPPRNPNRVSELPAEPVEPYQQRLQQQGERGDDRFLPVSDAGHLHGALNFLPGILRPLMLVAFILALLAFLACLLFCAIWSLLHPGLWDYGTFGDGKYFVFQYLPTILGMILFFWTVQIEIAVYRIAPFIAMSGASPLTRAAGARLPMMPKGFVLPYFGHFKARQIIVGFFVFVAWLQIWTIPLLASSFNVYYDGSPSAGRWIWIATQGAIWTVIVLYLLLLIAVMLLLAWLKFGRRTTGLKWDPRSLADVIVLLERSNSLDVTDHEGAEPAQLGYWRTNARPNEVFHGHGVANKAARRYSLEDGRIQEKSPLQPPVSRFSAEPADTEAGEQRHSREKMLPKPDHESQEPTGTSLPWFLRPSMAALWIIIAIVLMLAFLIVSYLPSTQVQAAFDPMVPAPVNTMGFSSTNFLYSFLPALLGMLCLLFWMDIDYTYRRLQAYEALGHENGELAERSLLLAYTAEMPGFVTATAAVNKHWRVAVLSFVTLLATTLPILAGGVFWAQFYVPTQRTRISAHMPAYYALTLFCVIYALSYLAIFPSKRVRSACSQMGSSNKGLSFTDVLSFVRMSRMLDDVAFHSPASKTALVTRLLSATPGARISQHEGEAAASKVSVADSVRGFGKARQQALGGLGVMGVPRYALARHAGRDGREHVGIDRLRT</sequence>
<accession>A0AAN7ZW45</accession>
<feature type="region of interest" description="Disordered" evidence="1">
    <location>
        <begin position="275"/>
        <end position="296"/>
    </location>
</feature>
<comment type="caution">
    <text evidence="3">The sequence shown here is derived from an EMBL/GenBank/DDBJ whole genome shotgun (WGS) entry which is preliminary data.</text>
</comment>
<feature type="transmembrane region" description="Helical" evidence="2">
    <location>
        <begin position="801"/>
        <end position="821"/>
    </location>
</feature>
<dbReference type="PANTHER" id="PTHR37544:SF1">
    <property type="entry name" value="PHOSPHORIBOSYLAMINOIMIDAZOLE-SUCCINOCARBOXAMIDE SYNTHASE"/>
    <property type="match status" value="1"/>
</dbReference>
<feature type="transmembrane region" description="Helical" evidence="2">
    <location>
        <begin position="762"/>
        <end position="789"/>
    </location>
</feature>
<feature type="region of interest" description="Disordered" evidence="1">
    <location>
        <begin position="1"/>
        <end position="25"/>
    </location>
</feature>
<keyword evidence="2" id="KW-1133">Transmembrane helix</keyword>
<dbReference type="InterPro" id="IPR021840">
    <property type="entry name" value="DUF3433"/>
</dbReference>
<feature type="compositionally biased region" description="Basic and acidic residues" evidence="1">
    <location>
        <begin position="612"/>
        <end position="630"/>
    </location>
</feature>
<dbReference type="PANTHER" id="PTHR37544">
    <property type="entry name" value="SPRAY-RELATED"/>
    <property type="match status" value="1"/>
</dbReference>
<feature type="transmembrane region" description="Helical" evidence="2">
    <location>
        <begin position="385"/>
        <end position="406"/>
    </location>
</feature>
<reference evidence="3" key="1">
    <citation type="submission" date="2023-08" db="EMBL/GenBank/DDBJ databases">
        <title>Black Yeasts Isolated from many extreme environments.</title>
        <authorList>
            <person name="Coleine C."/>
            <person name="Stajich J.E."/>
            <person name="Selbmann L."/>
        </authorList>
    </citation>
    <scope>NUCLEOTIDE SEQUENCE</scope>
    <source>
        <strain evidence="3">CCFEE 5810</strain>
    </source>
</reference>
<feature type="transmembrane region" description="Helical" evidence="2">
    <location>
        <begin position="448"/>
        <end position="471"/>
    </location>
</feature>
<evidence type="ECO:0008006" key="5">
    <source>
        <dbReference type="Google" id="ProtNLM"/>
    </source>
</evidence>
<feature type="transmembrane region" description="Helical" evidence="2">
    <location>
        <begin position="340"/>
        <end position="365"/>
    </location>
</feature>
<feature type="compositionally biased region" description="Basic and acidic residues" evidence="1">
    <location>
        <begin position="234"/>
        <end position="244"/>
    </location>
</feature>
<dbReference type="EMBL" id="JAVRQU010000020">
    <property type="protein sequence ID" value="KAK5692139.1"/>
    <property type="molecule type" value="Genomic_DNA"/>
</dbReference>
<keyword evidence="2" id="KW-0812">Transmembrane</keyword>
<feature type="compositionally biased region" description="Low complexity" evidence="1">
    <location>
        <begin position="40"/>
        <end position="51"/>
    </location>
</feature>
<organism evidence="3 4">
    <name type="scientific">Elasticomyces elasticus</name>
    <dbReference type="NCBI Taxonomy" id="574655"/>
    <lineage>
        <taxon>Eukaryota</taxon>
        <taxon>Fungi</taxon>
        <taxon>Dikarya</taxon>
        <taxon>Ascomycota</taxon>
        <taxon>Pezizomycotina</taxon>
        <taxon>Dothideomycetes</taxon>
        <taxon>Dothideomycetidae</taxon>
        <taxon>Mycosphaerellales</taxon>
        <taxon>Teratosphaeriaceae</taxon>
        <taxon>Elasticomyces</taxon>
    </lineage>
</organism>
<feature type="region of interest" description="Disordered" evidence="1">
    <location>
        <begin position="591"/>
        <end position="634"/>
    </location>
</feature>